<dbReference type="InterPro" id="IPR019812">
    <property type="entry name" value="Hydgase_assmbl_chp_CS"/>
</dbReference>
<proteinExistence type="inferred from homology"/>
<dbReference type="SUPFAM" id="SSF159127">
    <property type="entry name" value="HupF/HypC-like"/>
    <property type="match status" value="1"/>
</dbReference>
<protein>
    <submittedName>
        <fullName evidence="2">Hydrogenase isoenzymes formation protein HypC</fullName>
    </submittedName>
</protein>
<organism evidence="2 3">
    <name type="scientific">Microbulbifer aggregans</name>
    <dbReference type="NCBI Taxonomy" id="1769779"/>
    <lineage>
        <taxon>Bacteria</taxon>
        <taxon>Pseudomonadati</taxon>
        <taxon>Pseudomonadota</taxon>
        <taxon>Gammaproteobacteria</taxon>
        <taxon>Cellvibrionales</taxon>
        <taxon>Microbulbiferaceae</taxon>
        <taxon>Microbulbifer</taxon>
    </lineage>
</organism>
<dbReference type="PROSITE" id="PS01097">
    <property type="entry name" value="HUPF_HYPC"/>
    <property type="match status" value="1"/>
</dbReference>
<evidence type="ECO:0000256" key="1">
    <source>
        <dbReference type="ARBA" id="ARBA00006018"/>
    </source>
</evidence>
<dbReference type="AlphaFoldDB" id="A0A1C9W9V0"/>
<dbReference type="PATRIC" id="fig|1769779.3.peg.2529"/>
<dbReference type="PANTHER" id="PTHR35177:SF2">
    <property type="entry name" value="HYDROGENASE MATURATION FACTOR HYBG"/>
    <property type="match status" value="1"/>
</dbReference>
<dbReference type="RefSeq" id="WP_069947880.1">
    <property type="nucleotide sequence ID" value="NZ_CP014143.1"/>
</dbReference>
<evidence type="ECO:0000313" key="3">
    <source>
        <dbReference type="Proteomes" id="UP000095672"/>
    </source>
</evidence>
<dbReference type="Proteomes" id="UP000095672">
    <property type="component" value="Chromosome"/>
</dbReference>
<dbReference type="NCBIfam" id="TIGR00074">
    <property type="entry name" value="hypC_hupF"/>
    <property type="match status" value="1"/>
</dbReference>
<dbReference type="GO" id="GO:0051604">
    <property type="term" value="P:protein maturation"/>
    <property type="evidence" value="ECO:0007669"/>
    <property type="project" value="TreeGrafter"/>
</dbReference>
<dbReference type="GO" id="GO:0005506">
    <property type="term" value="F:iron ion binding"/>
    <property type="evidence" value="ECO:0007669"/>
    <property type="project" value="TreeGrafter"/>
</dbReference>
<dbReference type="InterPro" id="IPR001109">
    <property type="entry name" value="Hydrogenase_HupF/HypC"/>
</dbReference>
<keyword evidence="3" id="KW-1185">Reference proteome</keyword>
<dbReference type="KEGG" id="micc:AUP74_02539"/>
<dbReference type="STRING" id="1769779.AUP74_02539"/>
<comment type="similarity">
    <text evidence="1">Belongs to the HupF/HypC family.</text>
</comment>
<dbReference type="Gene3D" id="2.30.30.140">
    <property type="match status" value="1"/>
</dbReference>
<dbReference type="OrthoDB" id="9806017at2"/>
<gene>
    <name evidence="2" type="primary">hypC</name>
    <name evidence="2" type="ORF">AUP74_02539</name>
</gene>
<dbReference type="GO" id="GO:1902670">
    <property type="term" value="F:carbon dioxide binding"/>
    <property type="evidence" value="ECO:0007669"/>
    <property type="project" value="TreeGrafter"/>
</dbReference>
<dbReference type="Pfam" id="PF01455">
    <property type="entry name" value="HupF_HypC"/>
    <property type="match status" value="1"/>
</dbReference>
<reference evidence="3" key="1">
    <citation type="submission" date="2016-01" db="EMBL/GenBank/DDBJ databases">
        <title>Complete genome sequence of Microbulbifer sp. CCB-MM1, a halophile isolated from Matang Mangrove Forest, Perak.</title>
        <authorList>
            <person name="Moh T.H."/>
            <person name="Dinesh B."/>
            <person name="Lau N.-S."/>
            <person name="Go F."/>
            <person name="Alexander Chong S.-C."/>
        </authorList>
    </citation>
    <scope>NUCLEOTIDE SEQUENCE [LARGE SCALE GENOMIC DNA]</scope>
    <source>
        <strain evidence="3">CCB-MM1</strain>
    </source>
</reference>
<dbReference type="PANTHER" id="PTHR35177">
    <property type="entry name" value="HYDROGENASE MATURATION FACTOR HYBG"/>
    <property type="match status" value="1"/>
</dbReference>
<accession>A0A1C9W9V0</accession>
<sequence length="84" mass="9214">MCLGVPGRIEEILNNSPLQRSARVSFGGIVREINLAYVPDAQTGDYVIVHVGVAISVVRENEAQKIFHELEQLVEPITSRGNAE</sequence>
<dbReference type="EMBL" id="CP014143">
    <property type="protein sequence ID" value="AOS97936.1"/>
    <property type="molecule type" value="Genomic_DNA"/>
</dbReference>
<evidence type="ECO:0000313" key="2">
    <source>
        <dbReference type="EMBL" id="AOS97936.1"/>
    </source>
</evidence>
<name>A0A1C9W9V0_9GAMM</name>
<dbReference type="PRINTS" id="PR00445">
    <property type="entry name" value="HUPFHYPC"/>
</dbReference>